<proteinExistence type="predicted"/>
<name>A0AAC9W1K0_EUBLI</name>
<dbReference type="AlphaFoldDB" id="A0AAC9W1K0"/>
<reference evidence="3" key="1">
    <citation type="journal article" date="2017" name="Sci. Rep.">
        <title>Determination of the Genome and Primary Transcriptome of Syngas Fermenting Eubacterium limosum ATCC 8486.</title>
        <authorList>
            <person name="Song Y."/>
            <person name="Shin J."/>
            <person name="Jeong Y."/>
            <person name="Jin S."/>
            <person name="Lee J.K."/>
            <person name="Kim D.R."/>
            <person name="Kim S.C."/>
            <person name="Cho S."/>
            <person name="Cho B.K."/>
        </authorList>
    </citation>
    <scope>NUCLEOTIDE SEQUENCE [LARGE SCALE GENOMIC DNA]</scope>
    <source>
        <strain evidence="3">ATCC 8486</strain>
    </source>
</reference>
<protein>
    <submittedName>
        <fullName evidence="2">Phage holin</fullName>
    </submittedName>
</protein>
<feature type="transmembrane region" description="Helical" evidence="1">
    <location>
        <begin position="12"/>
        <end position="33"/>
    </location>
</feature>
<dbReference type="Pfam" id="PF04531">
    <property type="entry name" value="Phage_holin_1"/>
    <property type="match status" value="1"/>
</dbReference>
<gene>
    <name evidence="2" type="ORF">B2M23_00670</name>
</gene>
<dbReference type="RefSeq" id="WP_038350878.1">
    <property type="nucleotide sequence ID" value="NZ_CP019962.1"/>
</dbReference>
<keyword evidence="1" id="KW-0472">Membrane</keyword>
<keyword evidence="1" id="KW-0812">Transmembrane</keyword>
<accession>A0AAC9W1K0</accession>
<evidence type="ECO:0000313" key="3">
    <source>
        <dbReference type="Proteomes" id="UP000192391"/>
    </source>
</evidence>
<organism evidence="2 3">
    <name type="scientific">Eubacterium limosum</name>
    <dbReference type="NCBI Taxonomy" id="1736"/>
    <lineage>
        <taxon>Bacteria</taxon>
        <taxon>Bacillati</taxon>
        <taxon>Bacillota</taxon>
        <taxon>Clostridia</taxon>
        <taxon>Eubacteriales</taxon>
        <taxon>Eubacteriaceae</taxon>
        <taxon>Eubacterium</taxon>
    </lineage>
</organism>
<dbReference type="KEGG" id="elim:B2M23_00670"/>
<dbReference type="EMBL" id="CP019962">
    <property type="protein sequence ID" value="ARD64151.1"/>
    <property type="molecule type" value="Genomic_DNA"/>
</dbReference>
<dbReference type="Proteomes" id="UP000192391">
    <property type="component" value="Chromosome"/>
</dbReference>
<dbReference type="NCBIfam" id="TIGR01598">
    <property type="entry name" value="holin_phiLC3"/>
    <property type="match status" value="1"/>
</dbReference>
<evidence type="ECO:0000256" key="1">
    <source>
        <dbReference type="SAM" id="Phobius"/>
    </source>
</evidence>
<sequence>MNFKIRLRNKAFWIACIGLIVLVLQYIQGFIAVDFNVPLIEKILNAAVICAVTMGIIVDPTTPKIGDSEQVLKKKKEGKGGEK</sequence>
<dbReference type="InterPro" id="IPR006485">
    <property type="entry name" value="Phage-like_holin"/>
</dbReference>
<keyword evidence="1" id="KW-1133">Transmembrane helix</keyword>
<evidence type="ECO:0000313" key="2">
    <source>
        <dbReference type="EMBL" id="ARD64151.1"/>
    </source>
</evidence>